<comment type="caution">
    <text evidence="1">The sequence shown here is derived from an EMBL/GenBank/DDBJ whole genome shotgun (WGS) entry which is preliminary data.</text>
</comment>
<proteinExistence type="predicted"/>
<evidence type="ECO:0000313" key="2">
    <source>
        <dbReference type="Proteomes" id="UP001181622"/>
    </source>
</evidence>
<dbReference type="Proteomes" id="UP001181622">
    <property type="component" value="Unassembled WGS sequence"/>
</dbReference>
<gene>
    <name evidence="1" type="ORF">IHQ68_00225</name>
</gene>
<evidence type="ECO:0000313" key="1">
    <source>
        <dbReference type="EMBL" id="MDR4305052.1"/>
    </source>
</evidence>
<protein>
    <recommendedName>
        <fullName evidence="3">KTSC domain</fullName>
    </recommendedName>
</protein>
<organism evidence="1 2">
    <name type="scientific">Chelatococcus sambhunathii</name>
    <dbReference type="NCBI Taxonomy" id="363953"/>
    <lineage>
        <taxon>Bacteria</taxon>
        <taxon>Pseudomonadati</taxon>
        <taxon>Pseudomonadota</taxon>
        <taxon>Alphaproteobacteria</taxon>
        <taxon>Hyphomicrobiales</taxon>
        <taxon>Chelatococcaceae</taxon>
        <taxon>Chelatococcus</taxon>
    </lineage>
</organism>
<dbReference type="EMBL" id="JADBEO010000001">
    <property type="protein sequence ID" value="MDR4305052.1"/>
    <property type="molecule type" value="Genomic_DNA"/>
</dbReference>
<sequence length="92" mass="10455">MTTSRLQFDDMMISQEEQFSLGVERTTGVHYISVSVAAQMVDYEEYFELTEEEFFRLLDDPEAGQALARRCRDGQEDARLFRRPGGPGGPAT</sequence>
<keyword evidence="2" id="KW-1185">Reference proteome</keyword>
<dbReference type="RefSeq" id="WP_309388105.1">
    <property type="nucleotide sequence ID" value="NZ_JADBEO010000001.1"/>
</dbReference>
<reference evidence="1" key="1">
    <citation type="submission" date="2020-10" db="EMBL/GenBank/DDBJ databases">
        <authorList>
            <person name="Abbas A."/>
            <person name="Razzaq R."/>
            <person name="Waqas M."/>
            <person name="Abbas N."/>
            <person name="Nielsen T.K."/>
            <person name="Hansen L.H."/>
            <person name="Hussain S."/>
            <person name="Shahid M."/>
        </authorList>
    </citation>
    <scope>NUCLEOTIDE SEQUENCE</scope>
    <source>
        <strain evidence="1">S14</strain>
    </source>
</reference>
<evidence type="ECO:0008006" key="3">
    <source>
        <dbReference type="Google" id="ProtNLM"/>
    </source>
</evidence>
<name>A0ABU1DAB1_9HYPH</name>
<accession>A0ABU1DAB1</accession>